<evidence type="ECO:0000313" key="2">
    <source>
        <dbReference type="Proteomes" id="UP001374579"/>
    </source>
</evidence>
<dbReference type="PANTHER" id="PTHR44656">
    <property type="entry name" value="DEHYDROGENASE/REDUCTASE SDR FAMILY MEMBER 12"/>
    <property type="match status" value="1"/>
</dbReference>
<keyword evidence="2" id="KW-1185">Reference proteome</keyword>
<dbReference type="PANTHER" id="PTHR44656:SF7">
    <property type="entry name" value="DEHYDROGENASE_REDUCTASE SDR FAMILY MEMBER 12"/>
    <property type="match status" value="1"/>
</dbReference>
<organism evidence="1 2">
    <name type="scientific">Littorina saxatilis</name>
    <dbReference type="NCBI Taxonomy" id="31220"/>
    <lineage>
        <taxon>Eukaryota</taxon>
        <taxon>Metazoa</taxon>
        <taxon>Spiralia</taxon>
        <taxon>Lophotrochozoa</taxon>
        <taxon>Mollusca</taxon>
        <taxon>Gastropoda</taxon>
        <taxon>Caenogastropoda</taxon>
        <taxon>Littorinimorpha</taxon>
        <taxon>Littorinoidea</taxon>
        <taxon>Littorinidae</taxon>
        <taxon>Littorina</taxon>
    </lineage>
</organism>
<protein>
    <recommendedName>
        <fullName evidence="3">Dehydrogenase/reductase SDR family member 12</fullName>
    </recommendedName>
</protein>
<dbReference type="EMBL" id="JBAMIC010000024">
    <property type="protein sequence ID" value="KAK7091078.1"/>
    <property type="molecule type" value="Genomic_DNA"/>
</dbReference>
<evidence type="ECO:0000313" key="1">
    <source>
        <dbReference type="EMBL" id="KAK7091078.1"/>
    </source>
</evidence>
<dbReference type="AlphaFoldDB" id="A0AAN9AQ19"/>
<name>A0AAN9AQ19_9CAEN</name>
<reference evidence="1 2" key="1">
    <citation type="submission" date="2024-02" db="EMBL/GenBank/DDBJ databases">
        <title>Chromosome-scale genome assembly of the rough periwinkle Littorina saxatilis.</title>
        <authorList>
            <person name="De Jode A."/>
            <person name="Faria R."/>
            <person name="Formenti G."/>
            <person name="Sims Y."/>
            <person name="Smith T.P."/>
            <person name="Tracey A."/>
            <person name="Wood J.M.D."/>
            <person name="Zagrodzka Z.B."/>
            <person name="Johannesson K."/>
            <person name="Butlin R.K."/>
            <person name="Leder E.H."/>
        </authorList>
    </citation>
    <scope>NUCLEOTIDE SEQUENCE [LARGE SCALE GENOMIC DNA]</scope>
    <source>
        <strain evidence="1">Snail1</strain>
        <tissue evidence="1">Muscle</tissue>
    </source>
</reference>
<dbReference type="InterPro" id="IPR002347">
    <property type="entry name" value="SDR_fam"/>
</dbReference>
<comment type="caution">
    <text evidence="1">The sequence shown here is derived from an EMBL/GenBank/DDBJ whole genome shotgun (WGS) entry which is preliminary data.</text>
</comment>
<accession>A0AAN9AQ19</accession>
<dbReference type="InterPro" id="IPR036291">
    <property type="entry name" value="NAD(P)-bd_dom_sf"/>
</dbReference>
<dbReference type="Pfam" id="PF00106">
    <property type="entry name" value="adh_short"/>
    <property type="match status" value="1"/>
</dbReference>
<evidence type="ECO:0008006" key="3">
    <source>
        <dbReference type="Google" id="ProtNLM"/>
    </source>
</evidence>
<sequence>MSLFRNLVWFAKGLKEYTKSGFEAASRQFRAEDLQADISHRSFMITGANSGIGKSAALAIARQGGTVHMVCRSRQRGEAAMAEIIEASGNQNVHLHELDMSRPRDIFAFARSFADSGKPLHVLINNAGVLVAEKERQLTPEGLEVTFATNSLGTHILTTALIPVLSQQEEPRVVIVTSGGMLVQKLDLRDLQSEKQRTFDGTMAYAQTKRQQVVLTEQYANKFPTIHFSCMHPGWADTPGVQSSIPDFHAKMKDRLRTTEQGADTMVWLAVAPCVKDLPSGLFFQDRKAVSTHLPLAWTKATPQECEQLVTILEDTSKQYAA</sequence>
<dbReference type="Gene3D" id="3.40.50.720">
    <property type="entry name" value="NAD(P)-binding Rossmann-like Domain"/>
    <property type="match status" value="1"/>
</dbReference>
<dbReference type="PRINTS" id="PR00081">
    <property type="entry name" value="GDHRDH"/>
</dbReference>
<proteinExistence type="predicted"/>
<dbReference type="SUPFAM" id="SSF51735">
    <property type="entry name" value="NAD(P)-binding Rossmann-fold domains"/>
    <property type="match status" value="1"/>
</dbReference>
<dbReference type="InterPro" id="IPR052992">
    <property type="entry name" value="SDR_member_12"/>
</dbReference>
<dbReference type="Proteomes" id="UP001374579">
    <property type="component" value="Unassembled WGS sequence"/>
</dbReference>
<gene>
    <name evidence="1" type="ORF">V1264_010791</name>
</gene>